<protein>
    <submittedName>
        <fullName evidence="4">Integrase</fullName>
    </submittedName>
</protein>
<dbReference type="PANTHER" id="PTHR30349:SF64">
    <property type="entry name" value="PROPHAGE INTEGRASE INTD-RELATED"/>
    <property type="match status" value="1"/>
</dbReference>
<evidence type="ECO:0000256" key="2">
    <source>
        <dbReference type="SAM" id="MobiDB-lite"/>
    </source>
</evidence>
<reference evidence="4 5" key="1">
    <citation type="submission" date="2020-08" db="EMBL/GenBank/DDBJ databases">
        <title>Genomic Encyclopedia of Type Strains, Phase III (KMG-III): the genomes of soil and plant-associated and newly described type strains.</title>
        <authorList>
            <person name="Whitman W."/>
        </authorList>
    </citation>
    <scope>NUCLEOTIDE SEQUENCE [LARGE SCALE GENOMIC DNA]</scope>
    <source>
        <strain evidence="4 5">CECT 8840</strain>
    </source>
</reference>
<comment type="caution">
    <text evidence="4">The sequence shown here is derived from an EMBL/GenBank/DDBJ whole genome shotgun (WGS) entry which is preliminary data.</text>
</comment>
<dbReference type="AlphaFoldDB" id="A0A7W7VKH5"/>
<dbReference type="Pfam" id="PF00589">
    <property type="entry name" value="Phage_integrase"/>
    <property type="match status" value="1"/>
</dbReference>
<proteinExistence type="predicted"/>
<dbReference type="Gene3D" id="1.10.443.10">
    <property type="entry name" value="Intergrase catalytic core"/>
    <property type="match status" value="1"/>
</dbReference>
<dbReference type="PROSITE" id="PS51898">
    <property type="entry name" value="TYR_RECOMBINASE"/>
    <property type="match status" value="1"/>
</dbReference>
<dbReference type="PANTHER" id="PTHR30349">
    <property type="entry name" value="PHAGE INTEGRASE-RELATED"/>
    <property type="match status" value="1"/>
</dbReference>
<gene>
    <name evidence="4" type="ORF">FHS44_000794</name>
</gene>
<feature type="region of interest" description="Disordered" evidence="2">
    <location>
        <begin position="139"/>
        <end position="160"/>
    </location>
</feature>
<dbReference type="InterPro" id="IPR011010">
    <property type="entry name" value="DNA_brk_join_enz"/>
</dbReference>
<dbReference type="EMBL" id="JACHJP010000001">
    <property type="protein sequence ID" value="MBB4913722.1"/>
    <property type="molecule type" value="Genomic_DNA"/>
</dbReference>
<dbReference type="GO" id="GO:0003677">
    <property type="term" value="F:DNA binding"/>
    <property type="evidence" value="ECO:0007669"/>
    <property type="project" value="InterPro"/>
</dbReference>
<feature type="compositionally biased region" description="Basic and acidic residues" evidence="2">
    <location>
        <begin position="140"/>
        <end position="151"/>
    </location>
</feature>
<dbReference type="InterPro" id="IPR002104">
    <property type="entry name" value="Integrase_catalytic"/>
</dbReference>
<evidence type="ECO:0000256" key="1">
    <source>
        <dbReference type="ARBA" id="ARBA00023172"/>
    </source>
</evidence>
<feature type="domain" description="Tyr recombinase" evidence="3">
    <location>
        <begin position="1"/>
        <end position="130"/>
    </location>
</feature>
<dbReference type="InterPro" id="IPR050090">
    <property type="entry name" value="Tyrosine_recombinase_XerCD"/>
</dbReference>
<sequence length="160" mass="17245">MAEMKTGELITGRPKSEAGARVVTLPEIIVGDLTWHLQRFSESAPDGLVFVGEKGAQLRRSNFTKVWAKAITEAGIPKIHVRDLRHTGNTLAAMTGASLKELMARMGHSSTKAAMVYLHTSKDRDRVIADALGEIVKAGLKNESKGDRGDDPLADQPTVG</sequence>
<keyword evidence="1" id="KW-0233">DNA recombination</keyword>
<dbReference type="GO" id="GO:0006310">
    <property type="term" value="P:DNA recombination"/>
    <property type="evidence" value="ECO:0007669"/>
    <property type="project" value="UniProtKB-KW"/>
</dbReference>
<dbReference type="Proteomes" id="UP000552644">
    <property type="component" value="Unassembled WGS sequence"/>
</dbReference>
<dbReference type="GO" id="GO:0015074">
    <property type="term" value="P:DNA integration"/>
    <property type="evidence" value="ECO:0007669"/>
    <property type="project" value="InterPro"/>
</dbReference>
<name>A0A7W7VKH5_9ACTN</name>
<evidence type="ECO:0000313" key="4">
    <source>
        <dbReference type="EMBL" id="MBB4913722.1"/>
    </source>
</evidence>
<dbReference type="InterPro" id="IPR013762">
    <property type="entry name" value="Integrase-like_cat_sf"/>
</dbReference>
<keyword evidence="5" id="KW-1185">Reference proteome</keyword>
<dbReference type="SUPFAM" id="SSF56349">
    <property type="entry name" value="DNA breaking-rejoining enzymes"/>
    <property type="match status" value="1"/>
</dbReference>
<evidence type="ECO:0000259" key="3">
    <source>
        <dbReference type="PROSITE" id="PS51898"/>
    </source>
</evidence>
<accession>A0A7W7VKH5</accession>
<evidence type="ECO:0000313" key="5">
    <source>
        <dbReference type="Proteomes" id="UP000552644"/>
    </source>
</evidence>
<organism evidence="4 5">
    <name type="scientific">Streptosporangium saharense</name>
    <dbReference type="NCBI Taxonomy" id="1706840"/>
    <lineage>
        <taxon>Bacteria</taxon>
        <taxon>Bacillati</taxon>
        <taxon>Actinomycetota</taxon>
        <taxon>Actinomycetes</taxon>
        <taxon>Streptosporangiales</taxon>
        <taxon>Streptosporangiaceae</taxon>
        <taxon>Streptosporangium</taxon>
    </lineage>
</organism>